<dbReference type="PANTHER" id="PTHR11533">
    <property type="entry name" value="PROTEASE M1 ZINC METALLOPROTEASE"/>
    <property type="match status" value="1"/>
</dbReference>
<dbReference type="GO" id="GO:0008270">
    <property type="term" value="F:zinc ion binding"/>
    <property type="evidence" value="ECO:0007669"/>
    <property type="project" value="TreeGrafter"/>
</dbReference>
<dbReference type="Gene3D" id="1.25.50.20">
    <property type="match status" value="1"/>
</dbReference>
<evidence type="ECO:0000313" key="4">
    <source>
        <dbReference type="Proteomes" id="UP000770717"/>
    </source>
</evidence>
<dbReference type="GO" id="GO:0005615">
    <property type="term" value="C:extracellular space"/>
    <property type="evidence" value="ECO:0007669"/>
    <property type="project" value="TreeGrafter"/>
</dbReference>
<name>A0A8J6BFL3_ELECQ</name>
<dbReference type="Proteomes" id="UP000770717">
    <property type="component" value="Unassembled WGS sequence"/>
</dbReference>
<dbReference type="OrthoDB" id="6750768at2759"/>
<dbReference type="PANTHER" id="PTHR11533:SF172">
    <property type="entry name" value="AMINOPEPTIDASE N"/>
    <property type="match status" value="1"/>
</dbReference>
<gene>
    <name evidence="3" type="ORF">GDO78_016810</name>
</gene>
<dbReference type="GO" id="GO:0005886">
    <property type="term" value="C:plasma membrane"/>
    <property type="evidence" value="ECO:0007669"/>
    <property type="project" value="TreeGrafter"/>
</dbReference>
<dbReference type="GO" id="GO:0043171">
    <property type="term" value="P:peptide catabolic process"/>
    <property type="evidence" value="ECO:0007669"/>
    <property type="project" value="TreeGrafter"/>
</dbReference>
<evidence type="ECO:0000256" key="1">
    <source>
        <dbReference type="ARBA" id="ARBA00010136"/>
    </source>
</evidence>
<dbReference type="GO" id="GO:0042277">
    <property type="term" value="F:peptide binding"/>
    <property type="evidence" value="ECO:0007669"/>
    <property type="project" value="TreeGrafter"/>
</dbReference>
<protein>
    <recommendedName>
        <fullName evidence="2">ERAP1-like C-terminal domain-containing protein</fullName>
    </recommendedName>
</protein>
<dbReference type="Pfam" id="PF11838">
    <property type="entry name" value="ERAP1_C"/>
    <property type="match status" value="1"/>
</dbReference>
<accession>A0A8J6BFL3</accession>
<dbReference type="InterPro" id="IPR050344">
    <property type="entry name" value="Peptidase_M1_aminopeptidases"/>
</dbReference>
<dbReference type="GO" id="GO:0006508">
    <property type="term" value="P:proteolysis"/>
    <property type="evidence" value="ECO:0007669"/>
    <property type="project" value="TreeGrafter"/>
</dbReference>
<dbReference type="FunFam" id="1.25.50.20:FF:000012">
    <property type="entry name" value="Aminopeptidase N"/>
    <property type="match status" value="1"/>
</dbReference>
<dbReference type="GO" id="GO:0005737">
    <property type="term" value="C:cytoplasm"/>
    <property type="evidence" value="ECO:0007669"/>
    <property type="project" value="TreeGrafter"/>
</dbReference>
<keyword evidence="4" id="KW-1185">Reference proteome</keyword>
<sequence>MKQQVTPLFEYFKNKTHNWTIIPATLTDQYTEISALSMACDYGIPECKELATRLFNDWKNSNVNGIHPNLRSTIYCNAIGEGGEAEWNFLWEKFKNTTSAQEADKLRYALSCSKEPWILNRLLEFSLDSTKIRKQDALTTIIGVAHNIVGQSFAWNFVRANWEKIFQHLGGTSISFGGIILGITGRFSTQFDVKQLQQFKEDNKEIGFGTATRALEQAIETAEANVRWVDENKAVIKEWFEAKVKP</sequence>
<proteinExistence type="inferred from homology"/>
<evidence type="ECO:0000259" key="2">
    <source>
        <dbReference type="Pfam" id="PF11838"/>
    </source>
</evidence>
<dbReference type="GO" id="GO:0070006">
    <property type="term" value="F:metalloaminopeptidase activity"/>
    <property type="evidence" value="ECO:0007669"/>
    <property type="project" value="TreeGrafter"/>
</dbReference>
<dbReference type="AlphaFoldDB" id="A0A8J6BFL3"/>
<evidence type="ECO:0000313" key="3">
    <source>
        <dbReference type="EMBL" id="KAG9466321.1"/>
    </source>
</evidence>
<feature type="domain" description="ERAP1-like C-terminal" evidence="2">
    <location>
        <begin position="2"/>
        <end position="223"/>
    </location>
</feature>
<organism evidence="3 4">
    <name type="scientific">Eleutherodactylus coqui</name>
    <name type="common">Puerto Rican coqui</name>
    <dbReference type="NCBI Taxonomy" id="57060"/>
    <lineage>
        <taxon>Eukaryota</taxon>
        <taxon>Metazoa</taxon>
        <taxon>Chordata</taxon>
        <taxon>Craniata</taxon>
        <taxon>Vertebrata</taxon>
        <taxon>Euteleostomi</taxon>
        <taxon>Amphibia</taxon>
        <taxon>Batrachia</taxon>
        <taxon>Anura</taxon>
        <taxon>Neobatrachia</taxon>
        <taxon>Hyloidea</taxon>
        <taxon>Eleutherodactylidae</taxon>
        <taxon>Eleutherodactylinae</taxon>
        <taxon>Eleutherodactylus</taxon>
        <taxon>Eleutherodactylus</taxon>
    </lineage>
</organism>
<comment type="similarity">
    <text evidence="1">Belongs to the peptidase M1 family.</text>
</comment>
<reference evidence="3" key="1">
    <citation type="thesis" date="2020" institute="ProQuest LLC" country="789 East Eisenhower Parkway, Ann Arbor, MI, USA">
        <title>Comparative Genomics and Chromosome Evolution.</title>
        <authorList>
            <person name="Mudd A.B."/>
        </authorList>
    </citation>
    <scope>NUCLEOTIDE SEQUENCE</scope>
    <source>
        <strain evidence="3">HN-11 Male</strain>
        <tissue evidence="3">Kidney and liver</tissue>
    </source>
</reference>
<comment type="caution">
    <text evidence="3">The sequence shown here is derived from an EMBL/GenBank/DDBJ whole genome shotgun (WGS) entry which is preliminary data.</text>
</comment>
<dbReference type="EMBL" id="WNTK01002124">
    <property type="protein sequence ID" value="KAG9466321.1"/>
    <property type="molecule type" value="Genomic_DNA"/>
</dbReference>
<dbReference type="InterPro" id="IPR024571">
    <property type="entry name" value="ERAP1-like_C_dom"/>
</dbReference>